<evidence type="ECO:0000256" key="1">
    <source>
        <dbReference type="SAM" id="MobiDB-lite"/>
    </source>
</evidence>
<evidence type="ECO:0000313" key="4">
    <source>
        <dbReference type="Proteomes" id="UP000215902"/>
    </source>
</evidence>
<keyword evidence="4" id="KW-1185">Reference proteome</keyword>
<name>A0A267FXK5_9PLAT</name>
<evidence type="ECO:0000313" key="3">
    <source>
        <dbReference type="EMBL" id="PAA83213.1"/>
    </source>
</evidence>
<evidence type="ECO:0000313" key="2">
    <source>
        <dbReference type="EMBL" id="PAA77797.1"/>
    </source>
</evidence>
<dbReference type="EMBL" id="NIVC01000428">
    <property type="protein sequence ID" value="PAA83213.1"/>
    <property type="molecule type" value="Genomic_DNA"/>
</dbReference>
<dbReference type="Proteomes" id="UP000215902">
    <property type="component" value="Unassembled WGS sequence"/>
</dbReference>
<protein>
    <submittedName>
        <fullName evidence="2">Uncharacterized protein</fullName>
    </submittedName>
</protein>
<feature type="region of interest" description="Disordered" evidence="1">
    <location>
        <begin position="184"/>
        <end position="227"/>
    </location>
</feature>
<gene>
    <name evidence="2" type="ORF">BOX15_Mlig008906g2</name>
    <name evidence="3" type="ORF">BOX15_Mlig016073g1</name>
</gene>
<feature type="compositionally biased region" description="Low complexity" evidence="1">
    <location>
        <begin position="82"/>
        <end position="113"/>
    </location>
</feature>
<dbReference type="EMBL" id="NIVC01000723">
    <property type="protein sequence ID" value="PAA77797.1"/>
    <property type="molecule type" value="Genomic_DNA"/>
</dbReference>
<accession>A0A267FXK5</accession>
<reference evidence="2 4" key="1">
    <citation type="submission" date="2017-06" db="EMBL/GenBank/DDBJ databases">
        <title>A platform for efficient transgenesis in Macrostomum lignano, a flatworm model organism for stem cell research.</title>
        <authorList>
            <person name="Berezikov E."/>
        </authorList>
    </citation>
    <scope>NUCLEOTIDE SEQUENCE [LARGE SCALE GENOMIC DNA]</scope>
    <source>
        <strain evidence="2">DV1</strain>
        <tissue evidence="2">Whole organism</tissue>
    </source>
</reference>
<sequence>MSEPVRNLLNPLSSEHEDAVQFFEYIMKTRANPRNHISSHCKLKDYKPSSLTSPAMEDENIDDFLKALLDEEVPISTPPPQEASAAAASSAPTTASSAASSSATSSAPTSAAPPAAPEDEAPLRQPTRPRALGSSNKRPREPSPVASNALQLRVDEPPHQKRAAVIRAQAAAPVQQYMPQNCRAAAASQERRTVQLPTPSTVPKRTARGPRLSAAPAAPAPAPAGSTVAQEHLENTLREAMHAVLRQHGEQLEKIAHAIRQYLMRIGRLRLDQALPQRSQVWTAIRALRDRLEQRQAVTVLQYIALGLRRAMPPSDETVQHQLLAVEMRWLFAQLGWPYYRELPDPCNF</sequence>
<organism evidence="2 4">
    <name type="scientific">Macrostomum lignano</name>
    <dbReference type="NCBI Taxonomy" id="282301"/>
    <lineage>
        <taxon>Eukaryota</taxon>
        <taxon>Metazoa</taxon>
        <taxon>Spiralia</taxon>
        <taxon>Lophotrochozoa</taxon>
        <taxon>Platyhelminthes</taxon>
        <taxon>Rhabditophora</taxon>
        <taxon>Macrostomorpha</taxon>
        <taxon>Macrostomida</taxon>
        <taxon>Macrostomidae</taxon>
        <taxon>Macrostomum</taxon>
    </lineage>
</organism>
<comment type="caution">
    <text evidence="2">The sequence shown here is derived from an EMBL/GenBank/DDBJ whole genome shotgun (WGS) entry which is preliminary data.</text>
</comment>
<dbReference type="AlphaFoldDB" id="A0A267FXK5"/>
<proteinExistence type="predicted"/>
<feature type="region of interest" description="Disordered" evidence="1">
    <location>
        <begin position="74"/>
        <end position="155"/>
    </location>
</feature>